<organism evidence="2">
    <name type="scientific">Capitella teleta</name>
    <name type="common">Polychaete worm</name>
    <dbReference type="NCBI Taxonomy" id="283909"/>
    <lineage>
        <taxon>Eukaryota</taxon>
        <taxon>Metazoa</taxon>
        <taxon>Spiralia</taxon>
        <taxon>Lophotrochozoa</taxon>
        <taxon>Annelida</taxon>
        <taxon>Polychaeta</taxon>
        <taxon>Sedentaria</taxon>
        <taxon>Scolecida</taxon>
        <taxon>Capitellidae</taxon>
        <taxon>Capitella</taxon>
    </lineage>
</organism>
<proteinExistence type="predicted"/>
<sequence length="191" mass="21569">MRMTSSQSPSPPSTLKKFDDIVSQRYKHQQPSVSTLTRRIGERSAAPPGATPGTPGTPRTPDPDLFSKYRFQFSSIGQLSRSGSQEDIVQESPRATFRFSDFDDMVARIREAEPVKEEDEKGREEGEGGDEEVGGGDSSHISVSFLLLTHKSFFLEEKDLLHQGLSSHYFIFWDFSFSTPDLFNLYEFIFV</sequence>
<dbReference type="HOGENOM" id="CLU_1422701_0_0_1"/>
<name>R7UZ00_CAPTE</name>
<accession>R7UZ00</accession>
<protein>
    <submittedName>
        <fullName evidence="2 3">Uncharacterized protein</fullName>
    </submittedName>
</protein>
<dbReference type="EnsemblMetazoa" id="CapteT217360">
    <property type="protein sequence ID" value="CapteP217360"/>
    <property type="gene ID" value="CapteG217360"/>
</dbReference>
<feature type="compositionally biased region" description="Basic and acidic residues" evidence="1">
    <location>
        <begin position="110"/>
        <end position="126"/>
    </location>
</feature>
<reference evidence="4" key="1">
    <citation type="submission" date="2012-12" db="EMBL/GenBank/DDBJ databases">
        <authorList>
            <person name="Hellsten U."/>
            <person name="Grimwood J."/>
            <person name="Chapman J.A."/>
            <person name="Shapiro H."/>
            <person name="Aerts A."/>
            <person name="Otillar R.P."/>
            <person name="Terry A.Y."/>
            <person name="Boore J.L."/>
            <person name="Simakov O."/>
            <person name="Marletaz F."/>
            <person name="Cho S.-J."/>
            <person name="Edsinger-Gonzales E."/>
            <person name="Havlak P."/>
            <person name="Kuo D.-H."/>
            <person name="Larsson T."/>
            <person name="Lv J."/>
            <person name="Arendt D."/>
            <person name="Savage R."/>
            <person name="Osoegawa K."/>
            <person name="de Jong P."/>
            <person name="Lindberg D.R."/>
            <person name="Seaver E.C."/>
            <person name="Weisblat D.A."/>
            <person name="Putnam N.H."/>
            <person name="Grigoriev I.V."/>
            <person name="Rokhsar D.S."/>
        </authorList>
    </citation>
    <scope>NUCLEOTIDE SEQUENCE</scope>
    <source>
        <strain evidence="4">I ESC-2004</strain>
    </source>
</reference>
<evidence type="ECO:0000256" key="1">
    <source>
        <dbReference type="SAM" id="MobiDB-lite"/>
    </source>
</evidence>
<feature type="compositionally biased region" description="Low complexity" evidence="1">
    <location>
        <begin position="45"/>
        <end position="59"/>
    </location>
</feature>
<evidence type="ECO:0000313" key="2">
    <source>
        <dbReference type="EMBL" id="ELU09167.1"/>
    </source>
</evidence>
<feature type="region of interest" description="Disordered" evidence="1">
    <location>
        <begin position="25"/>
        <end position="67"/>
    </location>
</feature>
<feature type="region of interest" description="Disordered" evidence="1">
    <location>
        <begin position="110"/>
        <end position="137"/>
    </location>
</feature>
<gene>
    <name evidence="2" type="ORF">CAPTEDRAFT_217360</name>
</gene>
<evidence type="ECO:0000313" key="3">
    <source>
        <dbReference type="EnsemblMetazoa" id="CapteP217360"/>
    </source>
</evidence>
<dbReference type="EMBL" id="AMQN01021335">
    <property type="status" value="NOT_ANNOTATED_CDS"/>
    <property type="molecule type" value="Genomic_DNA"/>
</dbReference>
<reference evidence="3" key="3">
    <citation type="submission" date="2015-06" db="UniProtKB">
        <authorList>
            <consortium name="EnsemblMetazoa"/>
        </authorList>
    </citation>
    <scope>IDENTIFICATION</scope>
</reference>
<evidence type="ECO:0000313" key="4">
    <source>
        <dbReference type="Proteomes" id="UP000014760"/>
    </source>
</evidence>
<dbReference type="EMBL" id="KB298461">
    <property type="protein sequence ID" value="ELU09167.1"/>
    <property type="molecule type" value="Genomic_DNA"/>
</dbReference>
<dbReference type="AlphaFoldDB" id="R7UZ00"/>
<reference evidence="2 4" key="2">
    <citation type="journal article" date="2013" name="Nature">
        <title>Insights into bilaterian evolution from three spiralian genomes.</title>
        <authorList>
            <person name="Simakov O."/>
            <person name="Marletaz F."/>
            <person name="Cho S.J."/>
            <person name="Edsinger-Gonzales E."/>
            <person name="Havlak P."/>
            <person name="Hellsten U."/>
            <person name="Kuo D.H."/>
            <person name="Larsson T."/>
            <person name="Lv J."/>
            <person name="Arendt D."/>
            <person name="Savage R."/>
            <person name="Osoegawa K."/>
            <person name="de Jong P."/>
            <person name="Grimwood J."/>
            <person name="Chapman J.A."/>
            <person name="Shapiro H."/>
            <person name="Aerts A."/>
            <person name="Otillar R.P."/>
            <person name="Terry A.Y."/>
            <person name="Boore J.L."/>
            <person name="Grigoriev I.V."/>
            <person name="Lindberg D.R."/>
            <person name="Seaver E.C."/>
            <person name="Weisblat D.A."/>
            <person name="Putnam N.H."/>
            <person name="Rokhsar D.S."/>
        </authorList>
    </citation>
    <scope>NUCLEOTIDE SEQUENCE</scope>
    <source>
        <strain evidence="2 4">I ESC-2004</strain>
    </source>
</reference>
<keyword evidence="4" id="KW-1185">Reference proteome</keyword>
<dbReference type="Proteomes" id="UP000014760">
    <property type="component" value="Unassembled WGS sequence"/>
</dbReference>